<dbReference type="InterPro" id="IPR050639">
    <property type="entry name" value="SSR_resolvase"/>
</dbReference>
<evidence type="ECO:0000256" key="1">
    <source>
        <dbReference type="SAM" id="Coils"/>
    </source>
</evidence>
<feature type="coiled-coil region" evidence="1">
    <location>
        <begin position="400"/>
        <end position="427"/>
    </location>
</feature>
<evidence type="ECO:0000256" key="2">
    <source>
        <dbReference type="SAM" id="MobiDB-lite"/>
    </source>
</evidence>
<evidence type="ECO:0000259" key="3">
    <source>
        <dbReference type="PROSITE" id="PS51736"/>
    </source>
</evidence>
<dbReference type="PANTHER" id="PTHR30461">
    <property type="entry name" value="DNA-INVERTASE FROM LAMBDOID PROPHAGE"/>
    <property type="match status" value="1"/>
</dbReference>
<keyword evidence="6" id="KW-1185">Reference proteome</keyword>
<dbReference type="PROSITE" id="PS51736">
    <property type="entry name" value="RECOMBINASES_3"/>
    <property type="match status" value="1"/>
</dbReference>
<accession>A0A0F0CPR5</accession>
<dbReference type="Gene3D" id="3.40.50.1390">
    <property type="entry name" value="Resolvase, N-terminal catalytic domain"/>
    <property type="match status" value="1"/>
</dbReference>
<evidence type="ECO:0000313" key="6">
    <source>
        <dbReference type="Proteomes" id="UP000033428"/>
    </source>
</evidence>
<name>A0A0F0CPR5_9BACT</name>
<protein>
    <submittedName>
        <fullName evidence="5">Resolvase protein</fullName>
    </submittedName>
</protein>
<dbReference type="SUPFAM" id="SSF53041">
    <property type="entry name" value="Resolvase-like"/>
    <property type="match status" value="1"/>
</dbReference>
<feature type="domain" description="Recombinase" evidence="4">
    <location>
        <begin position="159"/>
        <end position="270"/>
    </location>
</feature>
<dbReference type="InterPro" id="IPR036162">
    <property type="entry name" value="Resolvase-like_N_sf"/>
</dbReference>
<feature type="domain" description="Resolvase/invertase-type recombinase catalytic" evidence="3">
    <location>
        <begin position="7"/>
        <end position="88"/>
    </location>
</feature>
<feature type="region of interest" description="Disordered" evidence="2">
    <location>
        <begin position="523"/>
        <end position="542"/>
    </location>
</feature>
<dbReference type="InterPro" id="IPR006119">
    <property type="entry name" value="Resolv_N"/>
</dbReference>
<dbReference type="GO" id="GO:0000150">
    <property type="term" value="F:DNA strand exchange activity"/>
    <property type="evidence" value="ECO:0007669"/>
    <property type="project" value="InterPro"/>
</dbReference>
<dbReference type="Gene3D" id="3.90.1750.20">
    <property type="entry name" value="Putative Large Serine Recombinase, Chain B, Domain 2"/>
    <property type="match status" value="1"/>
</dbReference>
<sequence>MIAEPVRYFLYARKSSENEDKQVASVPSQIEELKKLAEEQSLNVVEIFTEEKSAKAPGRPVFSQMIEAIHKGKAEGILCWKLDRLARNPIDGGTISWMLQQSIIRHIQTFQRGYHPTDNVLMMNLEFGMANQFVIDLSTNTKRGQRSKISDGWLPHKPPVGYVNNYYNVPDKPPIYPEPNSFPFMRRLWDILLEKRCKLETLYAIAQEMGFKEDRGVKLSRANFCRLFRNPFYYGAFLWNGVVYPGKHEPMITKAEFDIAQEIISGRSRPKPHKYTFAFTGIIRCPECGATITAERKKKRLLNGGHNIHIYYHCTRSIKRDCSEPPVRADVLEKQISDIVGKITIPPQFREWAIKQLKEEQSKEIIDRDSITKAHRHNLDACLKKLDALFNMRLNEEIGAEEYAKKKEDLLKEKQKYEELIGDTQARAETWLDRADKAFMFAQTAKKRFDTGTLEDKRYVLSCLGTKLVLHGKKLQFEQEKCLAMFECVAPDVQSLHNRLEPTQLVDSTTSWEALYAQNKKWGERGDLNPRPPEPQSGALSN</sequence>
<gene>
    <name evidence="5" type="ORF">OMAG_002603</name>
</gene>
<dbReference type="InterPro" id="IPR025827">
    <property type="entry name" value="Zn_ribbon_recom_dom"/>
</dbReference>
<dbReference type="AlphaFoldDB" id="A0A0F0CPR5"/>
<dbReference type="PROSITE" id="PS51737">
    <property type="entry name" value="RECOMBINASE_DNA_BIND"/>
    <property type="match status" value="1"/>
</dbReference>
<dbReference type="Pfam" id="PF00239">
    <property type="entry name" value="Resolvase"/>
    <property type="match status" value="1"/>
</dbReference>
<proteinExistence type="predicted"/>
<dbReference type="Proteomes" id="UP000033428">
    <property type="component" value="Unassembled WGS sequence"/>
</dbReference>
<reference evidence="5 6" key="1">
    <citation type="submission" date="2015-02" db="EMBL/GenBank/DDBJ databases">
        <title>Single-cell genomics of uncultivated deep-branching MTB reveals a conserved set of magnetosome genes.</title>
        <authorList>
            <person name="Kolinko S."/>
            <person name="Richter M."/>
            <person name="Glockner F.O."/>
            <person name="Brachmann A."/>
            <person name="Schuler D."/>
        </authorList>
    </citation>
    <scope>NUCLEOTIDE SEQUENCE [LARGE SCALE GENOMIC DNA]</scope>
    <source>
        <strain evidence="5">SKK-01</strain>
    </source>
</reference>
<dbReference type="Pfam" id="PF13408">
    <property type="entry name" value="Zn_ribbon_recom"/>
    <property type="match status" value="1"/>
</dbReference>
<keyword evidence="1" id="KW-0175">Coiled coil</keyword>
<evidence type="ECO:0000313" key="5">
    <source>
        <dbReference type="EMBL" id="KJJ83516.1"/>
    </source>
</evidence>
<comment type="caution">
    <text evidence="5">The sequence shown here is derived from an EMBL/GenBank/DDBJ whole genome shotgun (WGS) entry which is preliminary data.</text>
</comment>
<dbReference type="CDD" id="cd00338">
    <property type="entry name" value="Ser_Recombinase"/>
    <property type="match status" value="1"/>
</dbReference>
<dbReference type="GO" id="GO:0003677">
    <property type="term" value="F:DNA binding"/>
    <property type="evidence" value="ECO:0007669"/>
    <property type="project" value="InterPro"/>
</dbReference>
<dbReference type="InterPro" id="IPR011109">
    <property type="entry name" value="DNA_bind_recombinase_dom"/>
</dbReference>
<dbReference type="InterPro" id="IPR038109">
    <property type="entry name" value="DNA_bind_recomb_sf"/>
</dbReference>
<organism evidence="5 6">
    <name type="scientific">Candidatus Omnitrophus magneticus</name>
    <dbReference type="NCBI Taxonomy" id="1609969"/>
    <lineage>
        <taxon>Bacteria</taxon>
        <taxon>Pseudomonadati</taxon>
        <taxon>Candidatus Omnitrophota</taxon>
        <taxon>Candidatus Omnitrophus</taxon>
    </lineage>
</organism>
<dbReference type="PANTHER" id="PTHR30461:SF23">
    <property type="entry name" value="DNA RECOMBINASE-RELATED"/>
    <property type="match status" value="1"/>
</dbReference>
<dbReference type="EMBL" id="JYNY01000547">
    <property type="protein sequence ID" value="KJJ83516.1"/>
    <property type="molecule type" value="Genomic_DNA"/>
</dbReference>
<dbReference type="SMART" id="SM00857">
    <property type="entry name" value="Resolvase"/>
    <property type="match status" value="1"/>
</dbReference>
<dbReference type="Pfam" id="PF07508">
    <property type="entry name" value="Recombinase"/>
    <property type="match status" value="1"/>
</dbReference>
<evidence type="ECO:0000259" key="4">
    <source>
        <dbReference type="PROSITE" id="PS51737"/>
    </source>
</evidence>